<dbReference type="PATRIC" id="fig|13035.3.peg.2129"/>
<organism evidence="2 3">
    <name type="scientific">Dactylococcopsis salina (strain PCC 8305)</name>
    <name type="common">Myxobactron salinum</name>
    <dbReference type="NCBI Taxonomy" id="13035"/>
    <lineage>
        <taxon>Bacteria</taxon>
        <taxon>Bacillati</taxon>
        <taxon>Cyanobacteriota</taxon>
        <taxon>Cyanophyceae</taxon>
        <taxon>Nodosilineales</taxon>
        <taxon>Cymatolegaceae</taxon>
        <taxon>Dactylococcopsis</taxon>
    </lineage>
</organism>
<evidence type="ECO:0000313" key="3">
    <source>
        <dbReference type="Proteomes" id="UP000010482"/>
    </source>
</evidence>
<feature type="domain" description="Putative restriction endonuclease" evidence="1">
    <location>
        <begin position="12"/>
        <end position="197"/>
    </location>
</feature>
<dbReference type="STRING" id="13035.Dacsa_1873"/>
<dbReference type="CDD" id="cd06260">
    <property type="entry name" value="DUF820-like"/>
    <property type="match status" value="1"/>
</dbReference>
<dbReference type="eggNOG" id="COG4636">
    <property type="taxonomic scope" value="Bacteria"/>
</dbReference>
<dbReference type="InterPro" id="IPR008538">
    <property type="entry name" value="Uma2"/>
</dbReference>
<dbReference type="PANTHER" id="PTHR34107:SF2">
    <property type="entry name" value="SLL0888 PROTEIN"/>
    <property type="match status" value="1"/>
</dbReference>
<sequence>MIAAVDKTPLSFDEFIDWYPETSEINYELKRGVIVEMPKPKGKHSEITGFGIKKLNYAIDQMELPYFIPRECIIKISDDTGYEPDIAVVNRVGLADEPRWESSSILQTPKSVKLIVEVVSTNWRDDYALKLSDYESMGIEEYWIADYLGIGGRRYIGSPKQPTLSVYTLVDGEYEVQQFKRDDLIRSPTFPELQFTVDQLFNPF</sequence>
<accession>K9YWM9</accession>
<dbReference type="PANTHER" id="PTHR34107">
    <property type="entry name" value="SLL0198 PROTEIN-RELATED"/>
    <property type="match status" value="1"/>
</dbReference>
<dbReference type="Proteomes" id="UP000010482">
    <property type="component" value="Chromosome"/>
</dbReference>
<protein>
    <recommendedName>
        <fullName evidence="1">Putative restriction endonuclease domain-containing protein</fullName>
    </recommendedName>
</protein>
<gene>
    <name evidence="2" type="ORF">Dacsa_1873</name>
</gene>
<dbReference type="SUPFAM" id="SSF52980">
    <property type="entry name" value="Restriction endonuclease-like"/>
    <property type="match status" value="1"/>
</dbReference>
<name>K9YWM9_DACS8</name>
<dbReference type="KEGG" id="dsl:Dacsa_1873"/>
<dbReference type="InterPro" id="IPR012296">
    <property type="entry name" value="Nuclease_put_TT1808"/>
</dbReference>
<keyword evidence="3" id="KW-1185">Reference proteome</keyword>
<dbReference type="Pfam" id="PF05685">
    <property type="entry name" value="Uma2"/>
    <property type="match status" value="1"/>
</dbReference>
<reference evidence="2" key="1">
    <citation type="submission" date="2012-04" db="EMBL/GenBank/DDBJ databases">
        <title>Finished genome of Dactylococcopsis salina PCC 8305.</title>
        <authorList>
            <consortium name="US DOE Joint Genome Institute"/>
            <person name="Gugger M."/>
            <person name="Coursin T."/>
            <person name="Rippka R."/>
            <person name="Tandeau De Marsac N."/>
            <person name="Huntemann M."/>
            <person name="Wei C.-L."/>
            <person name="Han J."/>
            <person name="Detter J.C."/>
            <person name="Han C."/>
            <person name="Tapia R."/>
            <person name="Daligault H."/>
            <person name="Chen A."/>
            <person name="Krypides N."/>
            <person name="Mavromatis K."/>
            <person name="Markowitz V."/>
            <person name="Szeto E."/>
            <person name="Ivanova N."/>
            <person name="Ovchinnikova G."/>
            <person name="Pagani I."/>
            <person name="Pati A."/>
            <person name="Goodwin L."/>
            <person name="Peters L."/>
            <person name="Pitluck S."/>
            <person name="Woyke T."/>
            <person name="Kerfeld C."/>
        </authorList>
    </citation>
    <scope>NUCLEOTIDE SEQUENCE [LARGE SCALE GENOMIC DNA]</scope>
    <source>
        <strain evidence="2">PCC 8305</strain>
    </source>
</reference>
<dbReference type="EMBL" id="CP003944">
    <property type="protein sequence ID" value="AFZ50528.1"/>
    <property type="molecule type" value="Genomic_DNA"/>
</dbReference>
<evidence type="ECO:0000313" key="2">
    <source>
        <dbReference type="EMBL" id="AFZ50528.1"/>
    </source>
</evidence>
<evidence type="ECO:0000259" key="1">
    <source>
        <dbReference type="Pfam" id="PF05685"/>
    </source>
</evidence>
<dbReference type="InterPro" id="IPR011335">
    <property type="entry name" value="Restrct_endonuc-II-like"/>
</dbReference>
<dbReference type="AlphaFoldDB" id="K9YWM9"/>
<dbReference type="HOGENOM" id="CLU_076312_5_0_3"/>
<proteinExistence type="predicted"/>
<dbReference type="Gene3D" id="3.90.1570.10">
    <property type="entry name" value="tt1808, chain A"/>
    <property type="match status" value="1"/>
</dbReference>
<dbReference type="RefSeq" id="WP_015229525.1">
    <property type="nucleotide sequence ID" value="NC_019780.1"/>
</dbReference>
<dbReference type="OrthoDB" id="428427at2"/>